<organism evidence="1 2">
    <name type="scientific">Amycolatopsis sulphurea</name>
    <dbReference type="NCBI Taxonomy" id="76022"/>
    <lineage>
        <taxon>Bacteria</taxon>
        <taxon>Bacillati</taxon>
        <taxon>Actinomycetota</taxon>
        <taxon>Actinomycetes</taxon>
        <taxon>Pseudonocardiales</taxon>
        <taxon>Pseudonocardiaceae</taxon>
        <taxon>Amycolatopsis</taxon>
    </lineage>
</organism>
<evidence type="ECO:0000313" key="2">
    <source>
        <dbReference type="Proteomes" id="UP000243542"/>
    </source>
</evidence>
<keyword evidence="2" id="KW-1185">Reference proteome</keyword>
<sequence>MGDVETALRQADVTVLLVGHRNCRTGTLAARARRLLHTTGLVPGEQVQRL</sequence>
<gene>
    <name evidence="1" type="ORF">ATK36_0271</name>
</gene>
<proteinExistence type="predicted"/>
<reference evidence="1 2" key="1">
    <citation type="submission" date="2017-10" db="EMBL/GenBank/DDBJ databases">
        <title>Sequencing the genomes of 1000 actinobacteria strains.</title>
        <authorList>
            <person name="Klenk H.-P."/>
        </authorList>
    </citation>
    <scope>NUCLEOTIDE SEQUENCE [LARGE SCALE GENOMIC DNA]</scope>
    <source>
        <strain evidence="1 2">DSM 46092</strain>
    </source>
</reference>
<dbReference type="AlphaFoldDB" id="A0A2A9G015"/>
<protein>
    <submittedName>
        <fullName evidence="1">Uncharacterized protein</fullName>
    </submittedName>
</protein>
<dbReference type="EMBL" id="PDJK01000001">
    <property type="protein sequence ID" value="PFG56748.1"/>
    <property type="molecule type" value="Genomic_DNA"/>
</dbReference>
<accession>A0A2A9G015</accession>
<comment type="caution">
    <text evidence="1">The sequence shown here is derived from an EMBL/GenBank/DDBJ whole genome shotgun (WGS) entry which is preliminary data.</text>
</comment>
<dbReference type="Proteomes" id="UP000243542">
    <property type="component" value="Unassembled WGS sequence"/>
</dbReference>
<evidence type="ECO:0000313" key="1">
    <source>
        <dbReference type="EMBL" id="PFG56748.1"/>
    </source>
</evidence>
<name>A0A2A9G015_9PSEU</name>
<dbReference type="RefSeq" id="WP_170069517.1">
    <property type="nucleotide sequence ID" value="NZ_JBIAKZ010000035.1"/>
</dbReference>